<sequence length="19" mass="2170">MQNMANPRSTYIRSKNATS</sequence>
<accession>A0A2P2PMP6</accession>
<evidence type="ECO:0000313" key="1">
    <source>
        <dbReference type="EMBL" id="MBX55935.1"/>
    </source>
</evidence>
<protein>
    <submittedName>
        <fullName evidence="1">Uncharacterized protein</fullName>
    </submittedName>
</protein>
<proteinExistence type="predicted"/>
<organism evidence="1">
    <name type="scientific">Rhizophora mucronata</name>
    <name type="common">Asiatic mangrove</name>
    <dbReference type="NCBI Taxonomy" id="61149"/>
    <lineage>
        <taxon>Eukaryota</taxon>
        <taxon>Viridiplantae</taxon>
        <taxon>Streptophyta</taxon>
        <taxon>Embryophyta</taxon>
        <taxon>Tracheophyta</taxon>
        <taxon>Spermatophyta</taxon>
        <taxon>Magnoliopsida</taxon>
        <taxon>eudicotyledons</taxon>
        <taxon>Gunneridae</taxon>
        <taxon>Pentapetalae</taxon>
        <taxon>rosids</taxon>
        <taxon>fabids</taxon>
        <taxon>Malpighiales</taxon>
        <taxon>Rhizophoraceae</taxon>
        <taxon>Rhizophora</taxon>
    </lineage>
</organism>
<dbReference type="AlphaFoldDB" id="A0A2P2PMP6"/>
<reference evidence="1" key="1">
    <citation type="submission" date="2018-02" db="EMBL/GenBank/DDBJ databases">
        <title>Rhizophora mucronata_Transcriptome.</title>
        <authorList>
            <person name="Meera S.P."/>
            <person name="Sreeshan A."/>
            <person name="Augustine A."/>
        </authorList>
    </citation>
    <scope>NUCLEOTIDE SEQUENCE</scope>
    <source>
        <tissue evidence="1">Leaf</tissue>
    </source>
</reference>
<dbReference type="EMBL" id="GGEC01075451">
    <property type="protein sequence ID" value="MBX55935.1"/>
    <property type="molecule type" value="Transcribed_RNA"/>
</dbReference>
<name>A0A2P2PMP6_RHIMU</name>